<sequence length="326" mass="38321">MIPAINISEPDMHTLEVPDKNKTILIPDHWDECTKREVNDLFCRALHVVLDNVTMYDYYLYALKRLDIFKPGLKVSIYSKVLGERWRQQYFSAIYFYASKTLSWAFKTNKEGRMELNYNTVRQNLPMIQVGRKKLYGPSDLLEDLTFGEFRNAKAELDKHYLFAKDPETRAESEEAMDAFMACLYRPAERRAKEANDDPKSRAPFNAKHINTRYTRKIPMWKKMQVMLWFTYCISYIQTEDLLLDGNEINFSPIFPKSLDDDKEREVKLNSRGTGWTGLLHSVAKEGVFGDAEKTDQTLLFDVLLYMYKNHLDNIKIQQQQKRKSS</sequence>
<keyword evidence="2" id="KW-1185">Reference proteome</keyword>
<dbReference type="EMBL" id="JBHUPA010000007">
    <property type="protein sequence ID" value="MFD2962772.1"/>
    <property type="molecule type" value="Genomic_DNA"/>
</dbReference>
<evidence type="ECO:0000313" key="2">
    <source>
        <dbReference type="Proteomes" id="UP001597560"/>
    </source>
</evidence>
<protein>
    <submittedName>
        <fullName evidence="1">Uncharacterized protein</fullName>
    </submittedName>
</protein>
<dbReference type="Proteomes" id="UP001597560">
    <property type="component" value="Unassembled WGS sequence"/>
</dbReference>
<organism evidence="1 2">
    <name type="scientific">Olivibacter jilunii</name>
    <dbReference type="NCBI Taxonomy" id="985016"/>
    <lineage>
        <taxon>Bacteria</taxon>
        <taxon>Pseudomonadati</taxon>
        <taxon>Bacteroidota</taxon>
        <taxon>Sphingobacteriia</taxon>
        <taxon>Sphingobacteriales</taxon>
        <taxon>Sphingobacteriaceae</taxon>
        <taxon>Olivibacter</taxon>
    </lineage>
</organism>
<accession>A0ABW6B014</accession>
<gene>
    <name evidence="1" type="ORF">ACFS6J_13315</name>
</gene>
<evidence type="ECO:0000313" key="1">
    <source>
        <dbReference type="EMBL" id="MFD2962772.1"/>
    </source>
</evidence>
<proteinExistence type="predicted"/>
<reference evidence="2" key="1">
    <citation type="journal article" date="2019" name="Int. J. Syst. Evol. Microbiol.">
        <title>The Global Catalogue of Microorganisms (GCM) 10K type strain sequencing project: providing services to taxonomists for standard genome sequencing and annotation.</title>
        <authorList>
            <consortium name="The Broad Institute Genomics Platform"/>
            <consortium name="The Broad Institute Genome Sequencing Center for Infectious Disease"/>
            <person name="Wu L."/>
            <person name="Ma J."/>
        </authorList>
    </citation>
    <scope>NUCLEOTIDE SEQUENCE [LARGE SCALE GENOMIC DNA]</scope>
    <source>
        <strain evidence="2">KCTC 23098</strain>
    </source>
</reference>
<name>A0ABW6B014_9SPHI</name>
<dbReference type="RefSeq" id="WP_377611015.1">
    <property type="nucleotide sequence ID" value="NZ_JBHUPA010000007.1"/>
</dbReference>
<comment type="caution">
    <text evidence="1">The sequence shown here is derived from an EMBL/GenBank/DDBJ whole genome shotgun (WGS) entry which is preliminary data.</text>
</comment>